<dbReference type="Proteomes" id="UP000663855">
    <property type="component" value="Unassembled WGS sequence"/>
</dbReference>
<dbReference type="EMBL" id="CAJNOW010022036">
    <property type="protein sequence ID" value="CAF1686163.1"/>
    <property type="molecule type" value="Genomic_DNA"/>
</dbReference>
<evidence type="ECO:0000313" key="5">
    <source>
        <dbReference type="EMBL" id="CAF4913601.1"/>
    </source>
</evidence>
<evidence type="ECO:0000313" key="4">
    <source>
        <dbReference type="EMBL" id="CAF4655750.1"/>
    </source>
</evidence>
<evidence type="ECO:0000313" key="2">
    <source>
        <dbReference type="EMBL" id="CAF1160228.1"/>
    </source>
</evidence>
<dbReference type="Proteomes" id="UP000681720">
    <property type="component" value="Unassembled WGS sequence"/>
</dbReference>
<evidence type="ECO:0000313" key="6">
    <source>
        <dbReference type="Proteomes" id="UP000663834"/>
    </source>
</evidence>
<proteinExistence type="predicted"/>
<dbReference type="EMBL" id="CAJOBJ010116469">
    <property type="protein sequence ID" value="CAF4655750.1"/>
    <property type="molecule type" value="Genomic_DNA"/>
</dbReference>
<gene>
    <name evidence="2" type="ORF">CJN711_LOCUS9977</name>
    <name evidence="4" type="ORF">GIL414_LOCUS41260</name>
    <name evidence="3" type="ORF">KQP761_LOCUS38617</name>
    <name evidence="5" type="ORF">SMN809_LOCUS52344</name>
</gene>
<feature type="compositionally biased region" description="Low complexity" evidence="1">
    <location>
        <begin position="115"/>
        <end position="126"/>
    </location>
</feature>
<dbReference type="OrthoDB" id="441771at2759"/>
<organism evidence="3 6">
    <name type="scientific">Rotaria magnacalcarata</name>
    <dbReference type="NCBI Taxonomy" id="392030"/>
    <lineage>
        <taxon>Eukaryota</taxon>
        <taxon>Metazoa</taxon>
        <taxon>Spiralia</taxon>
        <taxon>Gnathifera</taxon>
        <taxon>Rotifera</taxon>
        <taxon>Eurotatoria</taxon>
        <taxon>Bdelloidea</taxon>
        <taxon>Philodinida</taxon>
        <taxon>Philodinidae</taxon>
        <taxon>Rotaria</taxon>
    </lineage>
</organism>
<dbReference type="Proteomes" id="UP000663834">
    <property type="component" value="Unassembled WGS sequence"/>
</dbReference>
<comment type="caution">
    <text evidence="3">The sequence shown here is derived from an EMBL/GenBank/DDBJ whole genome shotgun (WGS) entry which is preliminary data.</text>
</comment>
<dbReference type="EMBL" id="CAJOBI010177607">
    <property type="protein sequence ID" value="CAF4913601.1"/>
    <property type="molecule type" value="Genomic_DNA"/>
</dbReference>
<dbReference type="AlphaFoldDB" id="A0A816HE88"/>
<dbReference type="Proteomes" id="UP000676336">
    <property type="component" value="Unassembled WGS sequence"/>
</dbReference>
<evidence type="ECO:0000256" key="1">
    <source>
        <dbReference type="SAM" id="MobiDB-lite"/>
    </source>
</evidence>
<feature type="compositionally biased region" description="Basic residues" evidence="1">
    <location>
        <begin position="130"/>
        <end position="139"/>
    </location>
</feature>
<evidence type="ECO:0000313" key="3">
    <source>
        <dbReference type="EMBL" id="CAF1686163.1"/>
    </source>
</evidence>
<accession>A0A816HE88</accession>
<sequence length="156" mass="18116">MIRSTKFYEYERQHESDKRVFDVMQTLDEQWNALTISMGAKEKISKDVKETDDAYKKTSLFHCKYFESFLGMAGYVIWVNPTVVLIRTHIANYEQLVQGKADLKSQVYSVRQHPTTRINGTTTGGTQSRDRRRFKRSSHGSRIVAGAGDRRKNFLK</sequence>
<dbReference type="EMBL" id="CAJNOV010004028">
    <property type="protein sequence ID" value="CAF1160228.1"/>
    <property type="molecule type" value="Genomic_DNA"/>
</dbReference>
<feature type="region of interest" description="Disordered" evidence="1">
    <location>
        <begin position="113"/>
        <end position="140"/>
    </location>
</feature>
<protein>
    <submittedName>
        <fullName evidence="3">Uncharacterized protein</fullName>
    </submittedName>
</protein>
<name>A0A816HE88_9BILA</name>
<reference evidence="3" key="1">
    <citation type="submission" date="2021-02" db="EMBL/GenBank/DDBJ databases">
        <authorList>
            <person name="Nowell W R."/>
        </authorList>
    </citation>
    <scope>NUCLEOTIDE SEQUENCE</scope>
</reference>